<dbReference type="Pfam" id="PF02463">
    <property type="entry name" value="SMC_N"/>
    <property type="match status" value="1"/>
</dbReference>
<dbReference type="PIRSF" id="PIRSF003128">
    <property type="entry name" value="RecN"/>
    <property type="match status" value="1"/>
</dbReference>
<dbReference type="AlphaFoldDB" id="A0A8G0ZTN2"/>
<dbReference type="GO" id="GO:0006281">
    <property type="term" value="P:DNA repair"/>
    <property type="evidence" value="ECO:0007669"/>
    <property type="project" value="UniProtKB-KW"/>
</dbReference>
<evidence type="ECO:0000256" key="8">
    <source>
        <dbReference type="ARBA" id="ARBA00033408"/>
    </source>
</evidence>
<dbReference type="InterPro" id="IPR004604">
    <property type="entry name" value="DNA_recomb/repair_RecN"/>
</dbReference>
<sequence length="547" mass="58161">MLTALEIRDILLIDRLDLAFQPGLNVLTGETGAGKSILLDALGLALGWKGRADLVRAGATQGEVTAVFDLVPDHPARTVLADAGIEAGDELILRRVTSLDGRRTAWANDRRVSAEVLRNLGATLVELQGQQDDGGLMNPRGHRALLDAFGAIETASLRTLWRDRARAAADLAAAEAAQSRARADEDWLRAAVAELDKLDPQPGEEAELDARRRAMQAVERIRADVSRAHAAVTESGAERQVADALRWLEGAADRAEGRLDAAIAALTRALVELGEAGSEIEMALRAMDVSPGELEAVEERLFAIRGLAKKHRVQPDDLGRFAIEKRLELEALDSGGTGIAALRRAVDAAEAAYSAEARRVSQARATAAKALDAAMAGELAPLKLDRARFETRMESAEPGPEGADAVTFTVATNPGAPAGPLNRIASGGELSRFLLALKVCLTRASNGLTLIFDEIDRGVGGATADAVGRRLQRLAEGGQILVVTHAPQVAARGAHHWRVEKRVEGEATLSRVVPLSDDQRVEELARMLAGDTVTTAAREAARALLQA</sequence>
<keyword evidence="12" id="KW-1185">Reference proteome</keyword>
<reference evidence="11" key="1">
    <citation type="submission" date="2021-02" db="EMBL/GenBank/DDBJ databases">
        <title>Rhodobacter shimadae sp. nov., an aerobic anoxygenic phototrophic bacterium isolated from a hot spring.</title>
        <authorList>
            <person name="Muramatsu S."/>
            <person name="Haruta S."/>
            <person name="Hirose S."/>
            <person name="Hanada S."/>
        </authorList>
    </citation>
    <scope>NUCLEOTIDE SEQUENCE</scope>
    <source>
        <strain evidence="11">N10</strain>
    </source>
</reference>
<accession>A0A8G0ZTN2</accession>
<dbReference type="Proteomes" id="UP000826300">
    <property type="component" value="Chromosome"/>
</dbReference>
<feature type="domain" description="RecF/RecN/SMC N-terminal" evidence="10">
    <location>
        <begin position="12"/>
        <end position="502"/>
    </location>
</feature>
<dbReference type="FunFam" id="3.40.50.300:FF:000356">
    <property type="entry name" value="DNA repair protein RecN"/>
    <property type="match status" value="1"/>
</dbReference>
<dbReference type="GO" id="GO:0009432">
    <property type="term" value="P:SOS response"/>
    <property type="evidence" value="ECO:0007669"/>
    <property type="project" value="TreeGrafter"/>
</dbReference>
<evidence type="ECO:0000256" key="9">
    <source>
        <dbReference type="PIRNR" id="PIRNR003128"/>
    </source>
</evidence>
<evidence type="ECO:0000256" key="5">
    <source>
        <dbReference type="ARBA" id="ARBA00022763"/>
    </source>
</evidence>
<dbReference type="InterPro" id="IPR027417">
    <property type="entry name" value="P-loop_NTPase"/>
</dbReference>
<proteinExistence type="inferred from homology"/>
<evidence type="ECO:0000313" key="11">
    <source>
        <dbReference type="EMBL" id="QYZ68483.1"/>
    </source>
</evidence>
<keyword evidence="4" id="KW-0547">Nucleotide-binding</keyword>
<keyword evidence="6" id="KW-0067">ATP-binding</keyword>
<dbReference type="InterPro" id="IPR003395">
    <property type="entry name" value="RecF/RecN/SMC_N"/>
</dbReference>
<dbReference type="SUPFAM" id="SSF52540">
    <property type="entry name" value="P-loop containing nucleoside triphosphate hydrolases"/>
    <property type="match status" value="2"/>
</dbReference>
<dbReference type="Gene3D" id="3.40.50.300">
    <property type="entry name" value="P-loop containing nucleotide triphosphate hydrolases"/>
    <property type="match status" value="2"/>
</dbReference>
<evidence type="ECO:0000313" key="12">
    <source>
        <dbReference type="Proteomes" id="UP000826300"/>
    </source>
</evidence>
<dbReference type="PANTHER" id="PTHR11059:SF0">
    <property type="entry name" value="DNA REPAIR PROTEIN RECN"/>
    <property type="match status" value="1"/>
</dbReference>
<dbReference type="RefSeq" id="WP_220660706.1">
    <property type="nucleotide sequence ID" value="NZ_CP069370.1"/>
</dbReference>
<organism evidence="11 12">
    <name type="scientific">Neotabrizicola shimadae</name>
    <dbReference type="NCBI Taxonomy" id="2807096"/>
    <lineage>
        <taxon>Bacteria</taxon>
        <taxon>Pseudomonadati</taxon>
        <taxon>Pseudomonadota</taxon>
        <taxon>Alphaproteobacteria</taxon>
        <taxon>Rhodobacterales</taxon>
        <taxon>Paracoccaceae</taxon>
        <taxon>Neotabrizicola</taxon>
    </lineage>
</organism>
<evidence type="ECO:0000256" key="7">
    <source>
        <dbReference type="ARBA" id="ARBA00023204"/>
    </source>
</evidence>
<comment type="function">
    <text evidence="1 9">May be involved in recombinational repair of damaged DNA.</text>
</comment>
<dbReference type="GO" id="GO:0043590">
    <property type="term" value="C:bacterial nucleoid"/>
    <property type="evidence" value="ECO:0007669"/>
    <property type="project" value="TreeGrafter"/>
</dbReference>
<evidence type="ECO:0000256" key="4">
    <source>
        <dbReference type="ARBA" id="ARBA00022741"/>
    </source>
</evidence>
<evidence type="ECO:0000256" key="2">
    <source>
        <dbReference type="ARBA" id="ARBA00009441"/>
    </source>
</evidence>
<dbReference type="GO" id="GO:0006310">
    <property type="term" value="P:DNA recombination"/>
    <property type="evidence" value="ECO:0007669"/>
    <property type="project" value="InterPro"/>
</dbReference>
<keyword evidence="7 9" id="KW-0234">DNA repair</keyword>
<evidence type="ECO:0000256" key="1">
    <source>
        <dbReference type="ARBA" id="ARBA00003618"/>
    </source>
</evidence>
<dbReference type="EMBL" id="CP069370">
    <property type="protein sequence ID" value="QYZ68483.1"/>
    <property type="molecule type" value="Genomic_DNA"/>
</dbReference>
<dbReference type="CDD" id="cd03241">
    <property type="entry name" value="ABC_RecN"/>
    <property type="match status" value="1"/>
</dbReference>
<name>A0A8G0ZTN2_9RHOB</name>
<keyword evidence="5 9" id="KW-0227">DNA damage</keyword>
<dbReference type="NCBIfam" id="TIGR00634">
    <property type="entry name" value="recN"/>
    <property type="match status" value="1"/>
</dbReference>
<dbReference type="KEGG" id="nsm:JO391_11890"/>
<comment type="similarity">
    <text evidence="2 9">Belongs to the RecN family.</text>
</comment>
<dbReference type="GO" id="GO:0005524">
    <property type="term" value="F:ATP binding"/>
    <property type="evidence" value="ECO:0007669"/>
    <property type="project" value="UniProtKB-KW"/>
</dbReference>
<evidence type="ECO:0000256" key="3">
    <source>
        <dbReference type="ARBA" id="ARBA00021315"/>
    </source>
</evidence>
<evidence type="ECO:0000256" key="6">
    <source>
        <dbReference type="ARBA" id="ARBA00022840"/>
    </source>
</evidence>
<gene>
    <name evidence="11" type="primary">recN</name>
    <name evidence="11" type="ORF">JO391_11890</name>
</gene>
<protein>
    <recommendedName>
        <fullName evidence="3 9">DNA repair protein RecN</fullName>
    </recommendedName>
    <alternativeName>
        <fullName evidence="8 9">Recombination protein N</fullName>
    </alternativeName>
</protein>
<dbReference type="PANTHER" id="PTHR11059">
    <property type="entry name" value="DNA REPAIR PROTEIN RECN"/>
    <property type="match status" value="1"/>
</dbReference>
<evidence type="ECO:0000259" key="10">
    <source>
        <dbReference type="Pfam" id="PF02463"/>
    </source>
</evidence>